<protein>
    <recommendedName>
        <fullName evidence="2">N-acetyltransferase domain-containing protein</fullName>
    </recommendedName>
</protein>
<name>A0A1G2F5E5_9BACT</name>
<dbReference type="AlphaFoldDB" id="A0A1G2F5E5"/>
<organism evidence="3 4">
    <name type="scientific">Candidatus Portnoybacteria bacterium RBG_13_40_8</name>
    <dbReference type="NCBI Taxonomy" id="1801990"/>
    <lineage>
        <taxon>Bacteria</taxon>
        <taxon>Candidatus Portnoyibacteriota</taxon>
    </lineage>
</organism>
<dbReference type="GO" id="GO:0016747">
    <property type="term" value="F:acyltransferase activity, transferring groups other than amino-acyl groups"/>
    <property type="evidence" value="ECO:0007669"/>
    <property type="project" value="InterPro"/>
</dbReference>
<dbReference type="Gene3D" id="3.90.25.10">
    <property type="entry name" value="UDP-galactose 4-epimerase, domain 1"/>
    <property type="match status" value="1"/>
</dbReference>
<dbReference type="PANTHER" id="PTHR43000">
    <property type="entry name" value="DTDP-D-GLUCOSE 4,6-DEHYDRATASE-RELATED"/>
    <property type="match status" value="1"/>
</dbReference>
<evidence type="ECO:0000313" key="4">
    <source>
        <dbReference type="Proteomes" id="UP000177810"/>
    </source>
</evidence>
<dbReference type="Gene3D" id="3.40.630.30">
    <property type="match status" value="1"/>
</dbReference>
<feature type="domain" description="N-acetyltransferase" evidence="2">
    <location>
        <begin position="326"/>
        <end position="516"/>
    </location>
</feature>
<dbReference type="STRING" id="1801990.A2V69_01595"/>
<evidence type="ECO:0000313" key="3">
    <source>
        <dbReference type="EMBL" id="OGZ33203.1"/>
    </source>
</evidence>
<dbReference type="PROSITE" id="PS51186">
    <property type="entry name" value="GNAT"/>
    <property type="match status" value="1"/>
</dbReference>
<dbReference type="SUPFAM" id="SSF55729">
    <property type="entry name" value="Acyl-CoA N-acyltransferases (Nat)"/>
    <property type="match status" value="1"/>
</dbReference>
<dbReference type="InterPro" id="IPR001509">
    <property type="entry name" value="Epimerase_deHydtase"/>
</dbReference>
<dbReference type="CDD" id="cd04301">
    <property type="entry name" value="NAT_SF"/>
    <property type="match status" value="1"/>
</dbReference>
<proteinExistence type="inferred from homology"/>
<sequence length="524" mass="59122">MDQKSKKVLVTGGAGFIGSNLVDALIERGFDVVVIDNLSTGNKENIKNFLNYGKFKFINGSLTDLNVCRQAVKGIDYIFHLAAIPSVFRSVENPLATNEANISGTLNLLIAARDEGSIKKFVYSSSSSVYGDSPKLPKQEDDPVNPISPYALSKYTGERYCQIFNKIFGLPTICLRYFNVFGPRQNPLSQYGAAIPKFVFSMIQNKSPIIYGDGEQTRDFTYVDNVVEANVLAVQSKHSGEVINVACNQRISLNQIIELINGFLKTNIKALYYSPRPGDVRHSLADVSKAKELLSYHPKVYFEEGLRETINWFKGLKIYEITERFASIRPAEERDINQISGLYQKEIKTGFLSSFGPPFLNKLFQAIIRFDDTFCIVAELDNQLAGFIVGVVNANKFYRDFTRKYSLRAGLSILLKSLKAKNLKKILETIFYLRKEGDLPPAELFVIVVGERFQRQKLGTALLENFIAEMKRLGVKSFRSTVSEKFKPTIAFYTKMGFKFHQPTEVHKGQPSKTFTYNVLTDKD</sequence>
<dbReference type="CDD" id="cd05256">
    <property type="entry name" value="UDP_AE_SDR_e"/>
    <property type="match status" value="1"/>
</dbReference>
<gene>
    <name evidence="3" type="ORF">A2V69_01595</name>
</gene>
<dbReference type="InterPro" id="IPR036291">
    <property type="entry name" value="NAD(P)-bd_dom_sf"/>
</dbReference>
<accession>A0A1G2F5E5</accession>
<dbReference type="Pfam" id="PF01370">
    <property type="entry name" value="Epimerase"/>
    <property type="match status" value="1"/>
</dbReference>
<evidence type="ECO:0000259" key="2">
    <source>
        <dbReference type="PROSITE" id="PS51186"/>
    </source>
</evidence>
<reference evidence="3 4" key="1">
    <citation type="journal article" date="2016" name="Nat. Commun.">
        <title>Thousands of microbial genomes shed light on interconnected biogeochemical processes in an aquifer system.</title>
        <authorList>
            <person name="Anantharaman K."/>
            <person name="Brown C.T."/>
            <person name="Hug L.A."/>
            <person name="Sharon I."/>
            <person name="Castelle C.J."/>
            <person name="Probst A.J."/>
            <person name="Thomas B.C."/>
            <person name="Singh A."/>
            <person name="Wilkins M.J."/>
            <person name="Karaoz U."/>
            <person name="Brodie E.L."/>
            <person name="Williams K.H."/>
            <person name="Hubbard S.S."/>
            <person name="Banfield J.F."/>
        </authorList>
    </citation>
    <scope>NUCLEOTIDE SEQUENCE [LARGE SCALE GENOMIC DNA]</scope>
</reference>
<dbReference type="InterPro" id="IPR016181">
    <property type="entry name" value="Acyl_CoA_acyltransferase"/>
</dbReference>
<comment type="caution">
    <text evidence="3">The sequence shown here is derived from an EMBL/GenBank/DDBJ whole genome shotgun (WGS) entry which is preliminary data.</text>
</comment>
<dbReference type="InterPro" id="IPR000182">
    <property type="entry name" value="GNAT_dom"/>
</dbReference>
<comment type="similarity">
    <text evidence="1">Belongs to the NAD(P)-dependent epimerase/dehydratase family.</text>
</comment>
<dbReference type="EMBL" id="MHMT01000003">
    <property type="protein sequence ID" value="OGZ33203.1"/>
    <property type="molecule type" value="Genomic_DNA"/>
</dbReference>
<evidence type="ECO:0000256" key="1">
    <source>
        <dbReference type="ARBA" id="ARBA00007637"/>
    </source>
</evidence>
<dbReference type="Gene3D" id="3.40.50.720">
    <property type="entry name" value="NAD(P)-binding Rossmann-like Domain"/>
    <property type="match status" value="1"/>
</dbReference>
<dbReference type="SUPFAM" id="SSF51735">
    <property type="entry name" value="NAD(P)-binding Rossmann-fold domains"/>
    <property type="match status" value="1"/>
</dbReference>
<dbReference type="Proteomes" id="UP000177810">
    <property type="component" value="Unassembled WGS sequence"/>
</dbReference>
<dbReference type="PRINTS" id="PR01713">
    <property type="entry name" value="NUCEPIMERASE"/>
</dbReference>
<dbReference type="Pfam" id="PF00583">
    <property type="entry name" value="Acetyltransf_1"/>
    <property type="match status" value="1"/>
</dbReference>